<dbReference type="Gene3D" id="3.40.50.300">
    <property type="entry name" value="P-loop containing nucleotide triphosphate hydrolases"/>
    <property type="match status" value="1"/>
</dbReference>
<protein>
    <recommendedName>
        <fullName evidence="2">Sulfotransferase</fullName>
    </recommendedName>
</protein>
<reference evidence="1" key="1">
    <citation type="submission" date="2021-01" db="EMBL/GenBank/DDBJ databases">
        <authorList>
            <person name="Corre E."/>
            <person name="Pelletier E."/>
            <person name="Niang G."/>
            <person name="Scheremetjew M."/>
            <person name="Finn R."/>
            <person name="Kale V."/>
            <person name="Holt S."/>
            <person name="Cochrane G."/>
            <person name="Meng A."/>
            <person name="Brown T."/>
            <person name="Cohen L."/>
        </authorList>
    </citation>
    <scope>NUCLEOTIDE SEQUENCE</scope>
    <source>
        <strain evidence="1">CCMP1320</strain>
    </source>
</reference>
<name>A0A7S3VLJ3_DUNTE</name>
<accession>A0A7S3VLJ3</accession>
<gene>
    <name evidence="1" type="ORF">DTER00134_LOCUS8975</name>
</gene>
<sequence length="244" mass="27227">MQGLCSALAASGAEEHSSSVNELLQALQDAGELLQVDCQISSPGGCGSSHLSSFLNQHGFSTNLQTDSDNLRHCNKPPSWPRDRCPRCVIYLYCDPLEVVASHYRRGHAWHQSLKTCGKPRVHEQRAQSAFPPSLEAYCELGIDLFGLEDHFHNWKAGANYEILIVRYEHVFDPPVAQALFSRLCAPRNLTATQVEDLAAKWTSSKKERQSKVPDICRTSSMYINLQKEMNQMPPFVVLPKSGS</sequence>
<dbReference type="SUPFAM" id="SSF52540">
    <property type="entry name" value="P-loop containing nucleoside triphosphate hydrolases"/>
    <property type="match status" value="1"/>
</dbReference>
<evidence type="ECO:0000313" key="1">
    <source>
        <dbReference type="EMBL" id="CAE0493902.1"/>
    </source>
</evidence>
<evidence type="ECO:0008006" key="2">
    <source>
        <dbReference type="Google" id="ProtNLM"/>
    </source>
</evidence>
<dbReference type="AlphaFoldDB" id="A0A7S3VLJ3"/>
<dbReference type="InterPro" id="IPR027417">
    <property type="entry name" value="P-loop_NTPase"/>
</dbReference>
<dbReference type="EMBL" id="HBIP01015437">
    <property type="protein sequence ID" value="CAE0493902.1"/>
    <property type="molecule type" value="Transcribed_RNA"/>
</dbReference>
<organism evidence="1">
    <name type="scientific">Dunaliella tertiolecta</name>
    <name type="common">Green alga</name>
    <dbReference type="NCBI Taxonomy" id="3047"/>
    <lineage>
        <taxon>Eukaryota</taxon>
        <taxon>Viridiplantae</taxon>
        <taxon>Chlorophyta</taxon>
        <taxon>core chlorophytes</taxon>
        <taxon>Chlorophyceae</taxon>
        <taxon>CS clade</taxon>
        <taxon>Chlamydomonadales</taxon>
        <taxon>Dunaliellaceae</taxon>
        <taxon>Dunaliella</taxon>
    </lineage>
</organism>
<proteinExistence type="predicted"/>